<dbReference type="RefSeq" id="WP_013029993.1">
    <property type="nucleotide sequence ID" value="NC_013959.1"/>
</dbReference>
<dbReference type="Proteomes" id="UP000001625">
    <property type="component" value="Chromosome"/>
</dbReference>
<dbReference type="HOGENOM" id="CLU_140852_2_1_4"/>
<reference evidence="2 3" key="1">
    <citation type="submission" date="2010-03" db="EMBL/GenBank/DDBJ databases">
        <title>Complete sequence of Sideroxydans lithotrophicus ES-1.</title>
        <authorList>
            <consortium name="US DOE Joint Genome Institute"/>
            <person name="Lucas S."/>
            <person name="Copeland A."/>
            <person name="Lapidus A."/>
            <person name="Cheng J.-F."/>
            <person name="Bruce D."/>
            <person name="Goodwin L."/>
            <person name="Pitluck S."/>
            <person name="Munk A.C."/>
            <person name="Detter J.C."/>
            <person name="Han C."/>
            <person name="Tapia R."/>
            <person name="Larimer F."/>
            <person name="Land M."/>
            <person name="Hauser L."/>
            <person name="Kyrpides N."/>
            <person name="Ivanova N."/>
            <person name="Emerson D."/>
            <person name="Woyke T."/>
        </authorList>
    </citation>
    <scope>NUCLEOTIDE SEQUENCE [LARGE SCALE GENOMIC DNA]</scope>
    <source>
        <strain evidence="2 3">ES-1</strain>
    </source>
</reference>
<dbReference type="KEGG" id="slt:Slit_1866"/>
<dbReference type="InterPro" id="IPR021647">
    <property type="entry name" value="CusF_Ec"/>
</dbReference>
<proteinExistence type="predicted"/>
<evidence type="ECO:0000313" key="2">
    <source>
        <dbReference type="EMBL" id="ADE12095.1"/>
    </source>
</evidence>
<dbReference type="OrthoDB" id="9180744at2"/>
<protein>
    <submittedName>
        <fullName evidence="2">Uncharacterized protein</fullName>
    </submittedName>
</protein>
<dbReference type="eggNOG" id="COG5569">
    <property type="taxonomic scope" value="Bacteria"/>
</dbReference>
<dbReference type="Gene3D" id="2.40.50.320">
    <property type="entry name" value="Copper binding periplasmic protein CusF"/>
    <property type="match status" value="1"/>
</dbReference>
<evidence type="ECO:0000256" key="1">
    <source>
        <dbReference type="SAM" id="SignalP"/>
    </source>
</evidence>
<dbReference type="STRING" id="580332.Slit_1866"/>
<sequence length="118" mass="12905" precursor="true">MKTLTLLLGMSLAIGSGIAHAATHDHDMSQQQMTMAMPAAAATSSHKGAGVIRAVNEKARKIQIAHEPIADLEWPAMTMWFGLQDPVPMGMKVGDAVLFELEQNPFGKWVITRIEPRR</sequence>
<gene>
    <name evidence="2" type="ordered locus">Slit_1866</name>
</gene>
<name>D5CT09_SIDLE</name>
<keyword evidence="1" id="KW-0732">Signal</keyword>
<feature type="chain" id="PRO_5003070557" evidence="1">
    <location>
        <begin position="22"/>
        <end position="118"/>
    </location>
</feature>
<accession>D5CT09</accession>
<dbReference type="EMBL" id="CP001965">
    <property type="protein sequence ID" value="ADE12095.1"/>
    <property type="molecule type" value="Genomic_DNA"/>
</dbReference>
<keyword evidence="3" id="KW-1185">Reference proteome</keyword>
<dbReference type="InterPro" id="IPR042230">
    <property type="entry name" value="CusF_sf"/>
</dbReference>
<dbReference type="AlphaFoldDB" id="D5CT09"/>
<dbReference type="Pfam" id="PF11604">
    <property type="entry name" value="CusF_Ec"/>
    <property type="match status" value="1"/>
</dbReference>
<feature type="signal peptide" evidence="1">
    <location>
        <begin position="1"/>
        <end position="21"/>
    </location>
</feature>
<evidence type="ECO:0000313" key="3">
    <source>
        <dbReference type="Proteomes" id="UP000001625"/>
    </source>
</evidence>
<organism evidence="2 3">
    <name type="scientific">Sideroxydans lithotrophicus (strain ES-1)</name>
    <dbReference type="NCBI Taxonomy" id="580332"/>
    <lineage>
        <taxon>Bacteria</taxon>
        <taxon>Pseudomonadati</taxon>
        <taxon>Pseudomonadota</taxon>
        <taxon>Betaproteobacteria</taxon>
        <taxon>Nitrosomonadales</taxon>
        <taxon>Gallionellaceae</taxon>
        <taxon>Sideroxydans</taxon>
    </lineage>
</organism>